<proteinExistence type="predicted"/>
<keyword evidence="1" id="KW-0812">Transmembrane</keyword>
<feature type="transmembrane region" description="Helical" evidence="1">
    <location>
        <begin position="582"/>
        <end position="605"/>
    </location>
</feature>
<feature type="transmembrane region" description="Helical" evidence="1">
    <location>
        <begin position="256"/>
        <end position="275"/>
    </location>
</feature>
<dbReference type="PANTHER" id="PTHR11161">
    <property type="entry name" value="O-ACYLTRANSFERASE"/>
    <property type="match status" value="1"/>
</dbReference>
<sequence>MKILYQSTYQDTSLSAKWLLLLLLIVPNCLSELQHYDPEKVMHFLDEMSKRAMLSELPVFLNASSIVAEQLEYFTTSYATGFKSNVLGRDQFRWAFNMQKCYKVSAEQSNVVSEFPMDYCFINKKTFTSVDNAFGICIPSTCVDNSAMLLIEWQNTVLNVTESVSISDIWCGKSRKRTIWYKQPLVILDYSYSTIITLLVGLATAYHCSRNPDQLNDLSLELKILLSFSLKKNARRLFETKTETNTTIRCIYGIRFLSLCWVIMGHVLIVLPSYVDNLTEYRQESKKLINQYASNSTLSVDTFFLLTGLLASYLFFIKCQSNEFHSKISSLKFWCTFIAIRALRLWPAYVFSLLNFSLRWSELSVSTRWPGNFVSATCSEDWWKNLLFLNGILESACMSWTWFIGTTFVYSLISPLYLYTYSRSLAYGLVLSLLTVLFSMLLNAWTMTAYNFPPLFIPFDAPPKYYVDDLALQNAIIYIRPEFRVGPFIVGIVFGVLMFKTQQKNFQLNFYTAAFGWSIILILAVFSLYGSYPILMAWHWKLYDITYGCSHRTLWAVVVGWVIYACHFGYGSFINKFLCWKLFVPLSNMCYSIYLLHAMAVVAIIEAQDFPLKYPHKTGIVFIYAQVLLLALLIGLVTVLLVEFPADNLVRLLLLEKRSIKPVKNEKLQLSTLTSNGIVVIHYTASSK</sequence>
<protein>
    <submittedName>
        <fullName evidence="5">Acyl_transf_3 domain-containing protein</fullName>
    </submittedName>
</protein>
<feature type="transmembrane region" description="Helical" evidence="1">
    <location>
        <begin position="511"/>
        <end position="532"/>
    </location>
</feature>
<dbReference type="InterPro" id="IPR002656">
    <property type="entry name" value="Acyl_transf_3_dom"/>
</dbReference>
<keyword evidence="1" id="KW-1133">Transmembrane helix</keyword>
<feature type="transmembrane region" description="Helical" evidence="1">
    <location>
        <begin position="295"/>
        <end position="317"/>
    </location>
</feature>
<organism evidence="4 5">
    <name type="scientific">Syphacia muris</name>
    <dbReference type="NCBI Taxonomy" id="451379"/>
    <lineage>
        <taxon>Eukaryota</taxon>
        <taxon>Metazoa</taxon>
        <taxon>Ecdysozoa</taxon>
        <taxon>Nematoda</taxon>
        <taxon>Chromadorea</taxon>
        <taxon>Rhabditida</taxon>
        <taxon>Spirurina</taxon>
        <taxon>Oxyuridomorpha</taxon>
        <taxon>Oxyuroidea</taxon>
        <taxon>Oxyuridae</taxon>
        <taxon>Syphacia</taxon>
    </lineage>
</organism>
<dbReference type="Proteomes" id="UP000046393">
    <property type="component" value="Unplaced"/>
</dbReference>
<dbReference type="WBParaSite" id="SMUV_0000715901-mRNA-1">
    <property type="protein sequence ID" value="SMUV_0000715901-mRNA-1"/>
    <property type="gene ID" value="SMUV_0000715901"/>
</dbReference>
<feature type="domain" description="Acyltransferase 3" evidence="3">
    <location>
        <begin position="252"/>
        <end position="638"/>
    </location>
</feature>
<evidence type="ECO:0000256" key="1">
    <source>
        <dbReference type="SAM" id="Phobius"/>
    </source>
</evidence>
<dbReference type="GO" id="GO:0016747">
    <property type="term" value="F:acyltransferase activity, transferring groups other than amino-acyl groups"/>
    <property type="evidence" value="ECO:0007669"/>
    <property type="project" value="InterPro"/>
</dbReference>
<dbReference type="PANTHER" id="PTHR11161:SF70">
    <property type="entry name" value="ACYLTRANSFERASE 3 DOMAIN-CONTAINING PROTEIN"/>
    <property type="match status" value="1"/>
</dbReference>
<keyword evidence="4" id="KW-1185">Reference proteome</keyword>
<keyword evidence="2" id="KW-0732">Signal</keyword>
<reference evidence="5" key="1">
    <citation type="submission" date="2017-02" db="UniProtKB">
        <authorList>
            <consortium name="WormBaseParasite"/>
        </authorList>
    </citation>
    <scope>IDENTIFICATION</scope>
</reference>
<dbReference type="AlphaFoldDB" id="A0A0N5AR27"/>
<keyword evidence="1" id="KW-0472">Membrane</keyword>
<evidence type="ECO:0000313" key="4">
    <source>
        <dbReference type="Proteomes" id="UP000046393"/>
    </source>
</evidence>
<dbReference type="InterPro" id="IPR052728">
    <property type="entry name" value="O2_lipid_transport_reg"/>
</dbReference>
<feature type="transmembrane region" description="Helical" evidence="1">
    <location>
        <begin position="392"/>
        <end position="413"/>
    </location>
</feature>
<feature type="chain" id="PRO_5005893517" evidence="2">
    <location>
        <begin position="32"/>
        <end position="688"/>
    </location>
</feature>
<feature type="signal peptide" evidence="2">
    <location>
        <begin position="1"/>
        <end position="31"/>
    </location>
</feature>
<feature type="transmembrane region" description="Helical" evidence="1">
    <location>
        <begin position="190"/>
        <end position="208"/>
    </location>
</feature>
<feature type="transmembrane region" description="Helical" evidence="1">
    <location>
        <begin position="425"/>
        <end position="445"/>
    </location>
</feature>
<evidence type="ECO:0000313" key="5">
    <source>
        <dbReference type="WBParaSite" id="SMUV_0000715901-mRNA-1"/>
    </source>
</evidence>
<feature type="transmembrane region" description="Helical" evidence="1">
    <location>
        <begin position="552"/>
        <end position="570"/>
    </location>
</feature>
<dbReference type="Pfam" id="PF01757">
    <property type="entry name" value="Acyl_transf_3"/>
    <property type="match status" value="1"/>
</dbReference>
<feature type="transmembrane region" description="Helical" evidence="1">
    <location>
        <begin position="483"/>
        <end position="499"/>
    </location>
</feature>
<name>A0A0N5AR27_9BILA</name>
<evidence type="ECO:0000259" key="3">
    <source>
        <dbReference type="Pfam" id="PF01757"/>
    </source>
</evidence>
<evidence type="ECO:0000256" key="2">
    <source>
        <dbReference type="SAM" id="SignalP"/>
    </source>
</evidence>
<accession>A0A0N5AR27</accession>
<feature type="transmembrane region" description="Helical" evidence="1">
    <location>
        <begin position="620"/>
        <end position="642"/>
    </location>
</feature>